<dbReference type="AlphaFoldDB" id="A0AAD5R201"/>
<accession>A0AAD5R201</accession>
<protein>
    <submittedName>
        <fullName evidence="2">Uncharacterized protein</fullName>
    </submittedName>
</protein>
<evidence type="ECO:0000313" key="2">
    <source>
        <dbReference type="EMBL" id="KAJ1367953.1"/>
    </source>
</evidence>
<feature type="compositionally biased region" description="Acidic residues" evidence="1">
    <location>
        <begin position="15"/>
        <end position="24"/>
    </location>
</feature>
<evidence type="ECO:0000256" key="1">
    <source>
        <dbReference type="SAM" id="MobiDB-lite"/>
    </source>
</evidence>
<gene>
    <name evidence="2" type="ORF">KIN20_028991</name>
</gene>
<evidence type="ECO:0000313" key="3">
    <source>
        <dbReference type="Proteomes" id="UP001196413"/>
    </source>
</evidence>
<organism evidence="2 3">
    <name type="scientific">Parelaphostrongylus tenuis</name>
    <name type="common">Meningeal worm</name>
    <dbReference type="NCBI Taxonomy" id="148309"/>
    <lineage>
        <taxon>Eukaryota</taxon>
        <taxon>Metazoa</taxon>
        <taxon>Ecdysozoa</taxon>
        <taxon>Nematoda</taxon>
        <taxon>Chromadorea</taxon>
        <taxon>Rhabditida</taxon>
        <taxon>Rhabditina</taxon>
        <taxon>Rhabditomorpha</taxon>
        <taxon>Strongyloidea</taxon>
        <taxon>Metastrongylidae</taxon>
        <taxon>Parelaphostrongylus</taxon>
    </lineage>
</organism>
<keyword evidence="3" id="KW-1185">Reference proteome</keyword>
<feature type="compositionally biased region" description="Basic and acidic residues" evidence="1">
    <location>
        <begin position="25"/>
        <end position="37"/>
    </location>
</feature>
<dbReference type="EMBL" id="JAHQIW010006050">
    <property type="protein sequence ID" value="KAJ1367953.1"/>
    <property type="molecule type" value="Genomic_DNA"/>
</dbReference>
<sequence>MELKTQEQRNRTDDVVAENEEDLDDARARDKRGDRLKSMKCQAKLRTGSSRTYKPYEMKMSRRVTIGPQKLRKSENTPFFVALLFLSSSPDSQVSQEN</sequence>
<comment type="caution">
    <text evidence="2">The sequence shown here is derived from an EMBL/GenBank/DDBJ whole genome shotgun (WGS) entry which is preliminary data.</text>
</comment>
<feature type="compositionally biased region" description="Basic and acidic residues" evidence="1">
    <location>
        <begin position="1"/>
        <end position="14"/>
    </location>
</feature>
<proteinExistence type="predicted"/>
<reference evidence="2" key="1">
    <citation type="submission" date="2021-06" db="EMBL/GenBank/DDBJ databases">
        <title>Parelaphostrongylus tenuis whole genome reference sequence.</title>
        <authorList>
            <person name="Garwood T.J."/>
            <person name="Larsen P.A."/>
            <person name="Fountain-Jones N.M."/>
            <person name="Garbe J.R."/>
            <person name="Macchietto M.G."/>
            <person name="Kania S.A."/>
            <person name="Gerhold R.W."/>
            <person name="Richards J.E."/>
            <person name="Wolf T.M."/>
        </authorList>
    </citation>
    <scope>NUCLEOTIDE SEQUENCE</scope>
    <source>
        <strain evidence="2">MNPRO001-30</strain>
        <tissue evidence="2">Meninges</tissue>
    </source>
</reference>
<name>A0AAD5R201_PARTN</name>
<feature type="region of interest" description="Disordered" evidence="1">
    <location>
        <begin position="1"/>
        <end position="52"/>
    </location>
</feature>
<dbReference type="Proteomes" id="UP001196413">
    <property type="component" value="Unassembled WGS sequence"/>
</dbReference>